<organism evidence="3 4">
    <name type="scientific">Oceanobacillus zhaokaii</name>
    <dbReference type="NCBI Taxonomy" id="2052660"/>
    <lineage>
        <taxon>Bacteria</taxon>
        <taxon>Bacillati</taxon>
        <taxon>Bacillota</taxon>
        <taxon>Bacilli</taxon>
        <taxon>Bacillales</taxon>
        <taxon>Bacillaceae</taxon>
        <taxon>Oceanobacillus</taxon>
    </lineage>
</organism>
<evidence type="ECO:0000259" key="2">
    <source>
        <dbReference type="Pfam" id="PF12146"/>
    </source>
</evidence>
<dbReference type="Gene3D" id="1.10.10.800">
    <property type="match status" value="1"/>
</dbReference>
<dbReference type="AlphaFoldDB" id="A0A345PE61"/>
<dbReference type="RefSeq" id="WP_114915585.1">
    <property type="nucleotide sequence ID" value="NZ_CP024848.1"/>
</dbReference>
<dbReference type="Gene3D" id="3.40.50.1820">
    <property type="entry name" value="alpha/beta hydrolase"/>
    <property type="match status" value="1"/>
</dbReference>
<evidence type="ECO:0000256" key="1">
    <source>
        <dbReference type="ARBA" id="ARBA00022801"/>
    </source>
</evidence>
<dbReference type="PANTHER" id="PTHR22946:SF9">
    <property type="entry name" value="POLYKETIDE TRANSFERASE AF380"/>
    <property type="match status" value="1"/>
</dbReference>
<name>A0A345PE61_9BACI</name>
<dbReference type="GO" id="GO:0052689">
    <property type="term" value="F:carboxylic ester hydrolase activity"/>
    <property type="evidence" value="ECO:0007669"/>
    <property type="project" value="UniProtKB-ARBA"/>
</dbReference>
<dbReference type="Proteomes" id="UP000253908">
    <property type="component" value="Chromosome"/>
</dbReference>
<dbReference type="InterPro" id="IPR050261">
    <property type="entry name" value="FrsA_esterase"/>
</dbReference>
<dbReference type="SUPFAM" id="SSF53474">
    <property type="entry name" value="alpha/beta-Hydrolases"/>
    <property type="match status" value="1"/>
</dbReference>
<proteinExistence type="predicted"/>
<evidence type="ECO:0000313" key="3">
    <source>
        <dbReference type="EMBL" id="AXI08291.1"/>
    </source>
</evidence>
<protein>
    <submittedName>
        <fullName evidence="3">Peptidase S15</fullName>
    </submittedName>
</protein>
<dbReference type="PANTHER" id="PTHR22946">
    <property type="entry name" value="DIENELACTONE HYDROLASE DOMAIN-CONTAINING PROTEIN-RELATED"/>
    <property type="match status" value="1"/>
</dbReference>
<dbReference type="OrthoDB" id="9805123at2"/>
<evidence type="ECO:0000313" key="4">
    <source>
        <dbReference type="Proteomes" id="UP000253908"/>
    </source>
</evidence>
<reference evidence="4" key="1">
    <citation type="submission" date="2017-11" db="EMBL/GenBank/DDBJ databases">
        <authorList>
            <person name="Zhu W."/>
        </authorList>
    </citation>
    <scope>NUCLEOTIDE SEQUENCE [LARGE SCALE GENOMIC DNA]</scope>
    <source>
        <strain evidence="4">160</strain>
    </source>
</reference>
<dbReference type="EMBL" id="CP024848">
    <property type="protein sequence ID" value="AXI08291.1"/>
    <property type="molecule type" value="Genomic_DNA"/>
</dbReference>
<dbReference type="KEGG" id="ocn:CUC15_04790"/>
<dbReference type="InterPro" id="IPR022742">
    <property type="entry name" value="Hydrolase_4"/>
</dbReference>
<dbReference type="InterPro" id="IPR029058">
    <property type="entry name" value="AB_hydrolase_fold"/>
</dbReference>
<sequence length="320" mass="36460">MREEEVMFYSEGTNMSGILRLPDEQQQSYPVIVQGPGWLGLKDSKAYARFHEVFTQAGFAVFVLDYRGFGGSGGTKDFINPFWQIEDIRNAISYLETREDIDRTRIGIYGSGGTGGGNAIYVGSMDDRVKTVVANVGIGNGFEWLRSMRREYEWIAFLERLANDDLQWAKTGEGERVSPNGDIMVPTPERKTTHYKRDVDDRIPNKVYLRSARHLLNYRPEDVVHKISPRPLLLICVENDAVTPADQSWNLFHKAGGPKRLVVQKSTTHYAAYEKYFSEISTEIVRWFDNYLRPQDVVTRQSTLATTNEADIVVLRSDDA</sequence>
<feature type="domain" description="Serine aminopeptidase S33" evidence="2">
    <location>
        <begin position="44"/>
        <end position="274"/>
    </location>
</feature>
<dbReference type="Pfam" id="PF12146">
    <property type="entry name" value="Hydrolase_4"/>
    <property type="match status" value="1"/>
</dbReference>
<gene>
    <name evidence="3" type="ORF">CUC15_04790</name>
</gene>
<accession>A0A345PE61</accession>
<keyword evidence="1" id="KW-0378">Hydrolase</keyword>
<keyword evidence="4" id="KW-1185">Reference proteome</keyword>